<proteinExistence type="predicted"/>
<evidence type="ECO:0000313" key="2">
    <source>
        <dbReference type="Proteomes" id="UP000034081"/>
    </source>
</evidence>
<dbReference type="AlphaFoldDB" id="A0A0G0KYY0"/>
<gene>
    <name evidence="1" type="ORF">UT08_C0013G0020</name>
</gene>
<dbReference type="Proteomes" id="UP000034081">
    <property type="component" value="Unassembled WGS sequence"/>
</dbReference>
<sequence length="265" mass="27839">MAFPVLAVKPDTNLAAAQKVDWNLSGAVMPLPWGQHDIIGSDTSSKLIVNQPNGSTEVAITGVMNGLEPNTTYTVYPSNAWSSSTVWNVQGSWIINVEYLGVDYPENMVLTQSGSSITGVSLALVTPPGGSPWTIDSGSVVGTSVTINGHYNSNPGMTIQMTGTIAPDGSMSGSWHDVTGGSRTGTWESTSGAATSQTVGNGYPGLFGGLQTFTFTTDEFGNGSWHINLRDTDFAGPGTYTMSIWVNSPYPATILISNNFTVVVN</sequence>
<name>A0A0G0KYY0_9BACT</name>
<organism evidence="1 2">
    <name type="scientific">Candidatus Woesebacteria bacterium GW2011_GWB1_38_8</name>
    <dbReference type="NCBI Taxonomy" id="1618570"/>
    <lineage>
        <taxon>Bacteria</taxon>
        <taxon>Candidatus Woeseibacteriota</taxon>
    </lineage>
</organism>
<dbReference type="EMBL" id="LBVL01000013">
    <property type="protein sequence ID" value="KKQ84883.1"/>
    <property type="molecule type" value="Genomic_DNA"/>
</dbReference>
<comment type="caution">
    <text evidence="1">The sequence shown here is derived from an EMBL/GenBank/DDBJ whole genome shotgun (WGS) entry which is preliminary data.</text>
</comment>
<accession>A0A0G0KYY0</accession>
<evidence type="ECO:0000313" key="1">
    <source>
        <dbReference type="EMBL" id="KKQ84883.1"/>
    </source>
</evidence>
<protein>
    <submittedName>
        <fullName evidence="1">Uncharacterized protein</fullName>
    </submittedName>
</protein>
<reference evidence="1 2" key="1">
    <citation type="journal article" date="2015" name="Nature">
        <title>rRNA introns, odd ribosomes, and small enigmatic genomes across a large radiation of phyla.</title>
        <authorList>
            <person name="Brown C.T."/>
            <person name="Hug L.A."/>
            <person name="Thomas B.C."/>
            <person name="Sharon I."/>
            <person name="Castelle C.J."/>
            <person name="Singh A."/>
            <person name="Wilkins M.J."/>
            <person name="Williams K.H."/>
            <person name="Banfield J.F."/>
        </authorList>
    </citation>
    <scope>NUCLEOTIDE SEQUENCE [LARGE SCALE GENOMIC DNA]</scope>
</reference>